<dbReference type="STRING" id="1033802.SSPSH_002540"/>
<dbReference type="GO" id="GO:0015297">
    <property type="term" value="F:antiporter activity"/>
    <property type="evidence" value="ECO:0007669"/>
    <property type="project" value="UniProtKB-KW"/>
</dbReference>
<name>U2E456_9GAMM</name>
<keyword evidence="12" id="KW-1185">Reference proteome</keyword>
<evidence type="ECO:0000256" key="10">
    <source>
        <dbReference type="SAM" id="Phobius"/>
    </source>
</evidence>
<evidence type="ECO:0000256" key="7">
    <source>
        <dbReference type="ARBA" id="ARBA00023065"/>
    </source>
</evidence>
<feature type="transmembrane region" description="Helical" evidence="10">
    <location>
        <begin position="407"/>
        <end position="427"/>
    </location>
</feature>
<dbReference type="InterPro" id="IPR050222">
    <property type="entry name" value="MATE_MdtK"/>
</dbReference>
<feature type="transmembrane region" description="Helical" evidence="10">
    <location>
        <begin position="20"/>
        <end position="40"/>
    </location>
</feature>
<keyword evidence="2" id="KW-0813">Transport</keyword>
<evidence type="ECO:0000256" key="8">
    <source>
        <dbReference type="ARBA" id="ARBA00023136"/>
    </source>
</evidence>
<reference evidence="11 12" key="2">
    <citation type="journal article" date="2013" name="PLoS ONE">
        <title>INDIGO - INtegrated Data Warehouse of MIcrobial GenOmes with Examples from the Red Sea Extremophiles.</title>
        <authorList>
            <person name="Alam I."/>
            <person name="Antunes A."/>
            <person name="Kamau A.A."/>
            <person name="Ba Alawi W."/>
            <person name="Kalkatawi M."/>
            <person name="Stingl U."/>
            <person name="Bajic V.B."/>
        </authorList>
    </citation>
    <scope>NUCLEOTIDE SEQUENCE [LARGE SCALE GENOMIC DNA]</scope>
    <source>
        <strain evidence="11 12">E1L3A</strain>
    </source>
</reference>
<dbReference type="CDD" id="cd13131">
    <property type="entry name" value="MATE_NorM_like"/>
    <property type="match status" value="1"/>
</dbReference>
<dbReference type="PIRSF" id="PIRSF006603">
    <property type="entry name" value="DinF"/>
    <property type="match status" value="1"/>
</dbReference>
<sequence length="486" mass="51262">MFTIRHARLRRIESARLIRLALPIVGAQLAQVGMGTVDVAMTGHASATDLAAVSIGSSLWLPLVLFMIGTLMGLTPIVAQHVGARRFGQIRPAVHQALWVAAVLGLACALGIRELAKPLFAFMSVPEDVSPLAMRYLAGVAFGLPAIALYETLRFYSDGMGHTRASLQFALLGLAVNVVANYVLIFGGDGLVSLFGAGVPEVLQAIPARGAAGCGIATALSMWSMFLAMLLYTKLAPAYNRARFGAAFSGPSLAPIAELLRVGLPVGVAIFAEVSLFTLIALFLAGYGEIVIAAHTVALNFSSVLFMVPLSLGMALTVRVGQALGRGKLRHARFVAFNGVLCALAAAFVIDLILVFAGPFAVSLYTSNDAVQRLAIELLLIATLYQFSDALQVSIAGALRGYKDTRIIMVVTLLSYWGVGVGLGNLLGRGVSGSFRGPGRLRLLDRPDCRAECGRRPARPATGPYLATAPLFSRRPVNASSAARDT</sequence>
<keyword evidence="6 10" id="KW-1133">Transmembrane helix</keyword>
<evidence type="ECO:0000256" key="6">
    <source>
        <dbReference type="ARBA" id="ARBA00022989"/>
    </source>
</evidence>
<dbReference type="Pfam" id="PF01554">
    <property type="entry name" value="MatE"/>
    <property type="match status" value="2"/>
</dbReference>
<accession>U2E456</accession>
<keyword evidence="8 10" id="KW-0472">Membrane</keyword>
<dbReference type="GO" id="GO:0042910">
    <property type="term" value="F:xenobiotic transmembrane transporter activity"/>
    <property type="evidence" value="ECO:0007669"/>
    <property type="project" value="InterPro"/>
</dbReference>
<evidence type="ECO:0000256" key="1">
    <source>
        <dbReference type="ARBA" id="ARBA00004429"/>
    </source>
</evidence>
<feature type="transmembrane region" description="Helical" evidence="10">
    <location>
        <begin position="60"/>
        <end position="82"/>
    </location>
</feature>
<keyword evidence="5 10" id="KW-0812">Transmembrane</keyword>
<evidence type="ECO:0000313" key="12">
    <source>
        <dbReference type="Proteomes" id="UP000006242"/>
    </source>
</evidence>
<keyword evidence="3" id="KW-0050">Antiport</keyword>
<keyword evidence="7" id="KW-0406">Ion transport</keyword>
<comment type="subcellular location">
    <subcellularLocation>
        <location evidence="1">Cell inner membrane</location>
        <topology evidence="1">Multi-pass membrane protein</topology>
    </subcellularLocation>
</comment>
<dbReference type="EMBL" id="AFNV02000017">
    <property type="protein sequence ID" value="ERJ18626.1"/>
    <property type="molecule type" value="Genomic_DNA"/>
</dbReference>
<proteinExistence type="predicted"/>
<dbReference type="PANTHER" id="PTHR43298">
    <property type="entry name" value="MULTIDRUG RESISTANCE PROTEIN NORM-RELATED"/>
    <property type="match status" value="1"/>
</dbReference>
<dbReference type="PANTHER" id="PTHR43298:SF2">
    <property type="entry name" value="FMN_FAD EXPORTER YEEO-RELATED"/>
    <property type="match status" value="1"/>
</dbReference>
<gene>
    <name evidence="11" type="primary">pmpM</name>
    <name evidence="11" type="ORF">SSPSH_002540</name>
</gene>
<feature type="transmembrane region" description="Helical" evidence="10">
    <location>
        <begin position="94"/>
        <end position="112"/>
    </location>
</feature>
<evidence type="ECO:0000256" key="4">
    <source>
        <dbReference type="ARBA" id="ARBA00022475"/>
    </source>
</evidence>
<dbReference type="AlphaFoldDB" id="U2E456"/>
<protein>
    <recommendedName>
        <fullName evidence="9">Multidrug-efflux transporter</fullName>
    </recommendedName>
</protein>
<dbReference type="InterPro" id="IPR002528">
    <property type="entry name" value="MATE_fam"/>
</dbReference>
<dbReference type="NCBIfam" id="TIGR00797">
    <property type="entry name" value="matE"/>
    <property type="match status" value="1"/>
</dbReference>
<feature type="transmembrane region" description="Helical" evidence="10">
    <location>
        <begin position="132"/>
        <end position="153"/>
    </location>
</feature>
<feature type="transmembrane region" description="Helical" evidence="10">
    <location>
        <begin position="206"/>
        <end position="233"/>
    </location>
</feature>
<dbReference type="InterPro" id="IPR048279">
    <property type="entry name" value="MdtK-like"/>
</dbReference>
<comment type="caution">
    <text evidence="11">The sequence shown here is derived from an EMBL/GenBank/DDBJ whole genome shotgun (WGS) entry which is preliminary data.</text>
</comment>
<dbReference type="GO" id="GO:0005886">
    <property type="term" value="C:plasma membrane"/>
    <property type="evidence" value="ECO:0007669"/>
    <property type="project" value="UniProtKB-SubCell"/>
</dbReference>
<evidence type="ECO:0000256" key="5">
    <source>
        <dbReference type="ARBA" id="ARBA00022692"/>
    </source>
</evidence>
<reference evidence="11 12" key="1">
    <citation type="journal article" date="2011" name="J. Bacteriol.">
        <title>Genome sequence of Salinisphaera shabanensis, a gammaproteobacterium from the harsh, variable environment of the brine-seawater interface of the Shaban Deep in the Red Sea.</title>
        <authorList>
            <person name="Antunes A."/>
            <person name="Alam I."/>
            <person name="Bajic V.B."/>
            <person name="Stingl U."/>
        </authorList>
    </citation>
    <scope>NUCLEOTIDE SEQUENCE [LARGE SCALE GENOMIC DNA]</scope>
    <source>
        <strain evidence="11 12">E1L3A</strain>
    </source>
</reference>
<dbReference type="Proteomes" id="UP000006242">
    <property type="component" value="Unassembled WGS sequence"/>
</dbReference>
<evidence type="ECO:0000256" key="2">
    <source>
        <dbReference type="ARBA" id="ARBA00022448"/>
    </source>
</evidence>
<feature type="transmembrane region" description="Helical" evidence="10">
    <location>
        <begin position="165"/>
        <end position="186"/>
    </location>
</feature>
<keyword evidence="4" id="KW-1003">Cell membrane</keyword>
<evidence type="ECO:0000256" key="3">
    <source>
        <dbReference type="ARBA" id="ARBA00022449"/>
    </source>
</evidence>
<feature type="transmembrane region" description="Helical" evidence="10">
    <location>
        <begin position="262"/>
        <end position="284"/>
    </location>
</feature>
<dbReference type="GO" id="GO:0006811">
    <property type="term" value="P:monoatomic ion transport"/>
    <property type="evidence" value="ECO:0007669"/>
    <property type="project" value="UniProtKB-KW"/>
</dbReference>
<organism evidence="11 12">
    <name type="scientific">Salinisphaera shabanensis E1L3A</name>
    <dbReference type="NCBI Taxonomy" id="1033802"/>
    <lineage>
        <taxon>Bacteria</taxon>
        <taxon>Pseudomonadati</taxon>
        <taxon>Pseudomonadota</taxon>
        <taxon>Gammaproteobacteria</taxon>
        <taxon>Salinisphaerales</taxon>
        <taxon>Salinisphaeraceae</taxon>
        <taxon>Salinisphaera</taxon>
    </lineage>
</organism>
<feature type="transmembrane region" description="Helical" evidence="10">
    <location>
        <begin position="290"/>
        <end position="313"/>
    </location>
</feature>
<feature type="transmembrane region" description="Helical" evidence="10">
    <location>
        <begin position="334"/>
        <end position="358"/>
    </location>
</feature>
<evidence type="ECO:0000256" key="9">
    <source>
        <dbReference type="ARBA" id="ARBA00031636"/>
    </source>
</evidence>
<evidence type="ECO:0000313" key="11">
    <source>
        <dbReference type="EMBL" id="ERJ18626.1"/>
    </source>
</evidence>
<dbReference type="eggNOG" id="COG0534">
    <property type="taxonomic scope" value="Bacteria"/>
</dbReference>